<dbReference type="AlphaFoldDB" id="A0A9N8VXS5"/>
<dbReference type="PANTHER" id="PTHR24221:SF654">
    <property type="entry name" value="ATP-BINDING CASSETTE SUB-FAMILY B MEMBER 6"/>
    <property type="match status" value="1"/>
</dbReference>
<keyword evidence="4 6" id="KW-1133">Transmembrane helix</keyword>
<feature type="domain" description="Nudix hydrolase" evidence="7">
    <location>
        <begin position="1"/>
        <end position="189"/>
    </location>
</feature>
<dbReference type="CDD" id="cd03228">
    <property type="entry name" value="ABCC_MRP_Like"/>
    <property type="match status" value="1"/>
</dbReference>
<dbReference type="EMBL" id="CAJVPS010000199">
    <property type="protein sequence ID" value="CAG8464038.1"/>
    <property type="molecule type" value="Genomic_DNA"/>
</dbReference>
<dbReference type="InterPro" id="IPR003439">
    <property type="entry name" value="ABC_transporter-like_ATP-bd"/>
</dbReference>
<dbReference type="InterPro" id="IPR000086">
    <property type="entry name" value="NUDIX_hydrolase_dom"/>
</dbReference>
<evidence type="ECO:0000313" key="9">
    <source>
        <dbReference type="Proteomes" id="UP000789508"/>
    </source>
</evidence>
<dbReference type="InterPro" id="IPR036640">
    <property type="entry name" value="ABC1_TM_sf"/>
</dbReference>
<evidence type="ECO:0000259" key="7">
    <source>
        <dbReference type="PROSITE" id="PS51462"/>
    </source>
</evidence>
<evidence type="ECO:0000256" key="4">
    <source>
        <dbReference type="ARBA" id="ARBA00022989"/>
    </source>
</evidence>
<dbReference type="PANTHER" id="PTHR24221">
    <property type="entry name" value="ATP-BINDING CASSETTE SUB-FAMILY B"/>
    <property type="match status" value="1"/>
</dbReference>
<evidence type="ECO:0000256" key="2">
    <source>
        <dbReference type="ARBA" id="ARBA00022692"/>
    </source>
</evidence>
<dbReference type="GO" id="GO:0016020">
    <property type="term" value="C:membrane"/>
    <property type="evidence" value="ECO:0007669"/>
    <property type="project" value="UniProtKB-SubCell"/>
</dbReference>
<dbReference type="Gene3D" id="3.40.50.300">
    <property type="entry name" value="P-loop containing nucleotide triphosphate hydrolases"/>
    <property type="match status" value="2"/>
</dbReference>
<dbReference type="CDD" id="cd02883">
    <property type="entry name" value="NUDIX_Hydrolase"/>
    <property type="match status" value="1"/>
</dbReference>
<evidence type="ECO:0000256" key="6">
    <source>
        <dbReference type="SAM" id="Phobius"/>
    </source>
</evidence>
<dbReference type="SUPFAM" id="SSF90123">
    <property type="entry name" value="ABC transporter transmembrane region"/>
    <property type="match status" value="1"/>
</dbReference>
<name>A0A9N8VXS5_9GLOM</name>
<dbReference type="GO" id="GO:0016887">
    <property type="term" value="F:ATP hydrolysis activity"/>
    <property type="evidence" value="ECO:0007669"/>
    <property type="project" value="InterPro"/>
</dbReference>
<dbReference type="GO" id="GO:0005524">
    <property type="term" value="F:ATP binding"/>
    <property type="evidence" value="ECO:0007669"/>
    <property type="project" value="InterPro"/>
</dbReference>
<gene>
    <name evidence="8" type="ORF">ALEPTO_LOCUS1686</name>
</gene>
<evidence type="ECO:0000256" key="1">
    <source>
        <dbReference type="ARBA" id="ARBA00004141"/>
    </source>
</evidence>
<dbReference type="OrthoDB" id="2438848at2759"/>
<dbReference type="InterPro" id="IPR027417">
    <property type="entry name" value="P-loop_NTPase"/>
</dbReference>
<keyword evidence="5 6" id="KW-0472">Membrane</keyword>
<organism evidence="8 9">
    <name type="scientific">Ambispora leptoticha</name>
    <dbReference type="NCBI Taxonomy" id="144679"/>
    <lineage>
        <taxon>Eukaryota</taxon>
        <taxon>Fungi</taxon>
        <taxon>Fungi incertae sedis</taxon>
        <taxon>Mucoromycota</taxon>
        <taxon>Glomeromycotina</taxon>
        <taxon>Glomeromycetes</taxon>
        <taxon>Archaeosporales</taxon>
        <taxon>Ambisporaceae</taxon>
        <taxon>Ambispora</taxon>
    </lineage>
</organism>
<protein>
    <submittedName>
        <fullName evidence="8">1072_t:CDS:1</fullName>
    </submittedName>
</protein>
<dbReference type="SUPFAM" id="SSF55811">
    <property type="entry name" value="Nudix"/>
    <property type="match status" value="2"/>
</dbReference>
<comment type="subcellular location">
    <subcellularLocation>
        <location evidence="1">Membrane</location>
        <topology evidence="1">Multi-pass membrane protein</topology>
    </subcellularLocation>
</comment>
<accession>A0A9N8VXS5</accession>
<dbReference type="GO" id="GO:0034040">
    <property type="term" value="F:ATPase-coupled lipid transmembrane transporter activity"/>
    <property type="evidence" value="ECO:0007669"/>
    <property type="project" value="TreeGrafter"/>
</dbReference>
<keyword evidence="2 6" id="KW-0812">Transmembrane</keyword>
<sequence length="562" mass="64801">MSLLITLEGIDGSGKTTLINNLKKSGKLDLVTYNWRDTDEKEILEEVQTVIEKLLPKKLEINNLPSGKIEPDETPLEAAKREVFEETNLVVGDLEKITEKTVFFANLPKEIQHWEEEMYSSFLRWKLNEKYLKSNFSQTQKAKFVVGNYENDAIVVGAKASQIFNRSLTALILFRLAYRYRKQRLNFIQKENKRFEEIKNNIEYIKIKGAEKKEIKKSRQFLKNNWRNILSLSFTKSLYASITNYVLLEFLPIFFLIFFVGGQGVGFSVALYISLKELFGAWKKIVEMFWAHGGYDVYLSSLKQLNNAFAILEKDAEVNKLSNQLVLSLEEAEVKKIIYNKKYNGWTFPGGKLEFNETPLKAAEREVFEETNLLVQNLKQIGKRKLQAKEKEKGSVIETKFFSEEEIAKIKLSGATKYFFEQQVSNFPKNKTITFQNVNFAYPETNKKILDNFSFTFQSGKKYAIVGPNGIGKSTLFKLLAKLYKPSKGAIKIDNVDLEKFDSSALRPKIAYLPNNPSFFNTSLGNNIVYPNIYQESIHKEKLEKLAKNLGIKEFVDKLPSR</sequence>
<keyword evidence="9" id="KW-1185">Reference proteome</keyword>
<dbReference type="Pfam" id="PF00005">
    <property type="entry name" value="ABC_tran"/>
    <property type="match status" value="1"/>
</dbReference>
<dbReference type="InterPro" id="IPR039421">
    <property type="entry name" value="Type_1_exporter"/>
</dbReference>
<proteinExistence type="predicted"/>
<dbReference type="Proteomes" id="UP000789508">
    <property type="component" value="Unassembled WGS sequence"/>
</dbReference>
<evidence type="ECO:0000313" key="8">
    <source>
        <dbReference type="EMBL" id="CAG8464038.1"/>
    </source>
</evidence>
<dbReference type="PROSITE" id="PS51462">
    <property type="entry name" value="NUDIX"/>
    <property type="match status" value="2"/>
</dbReference>
<evidence type="ECO:0000256" key="5">
    <source>
        <dbReference type="ARBA" id="ARBA00023136"/>
    </source>
</evidence>
<dbReference type="SUPFAM" id="SSF52540">
    <property type="entry name" value="P-loop containing nucleoside triphosphate hydrolases"/>
    <property type="match status" value="2"/>
</dbReference>
<feature type="domain" description="Nudix hydrolase" evidence="7">
    <location>
        <begin position="302"/>
        <end position="463"/>
    </location>
</feature>
<keyword evidence="3" id="KW-0378">Hydrolase</keyword>
<evidence type="ECO:0000256" key="3">
    <source>
        <dbReference type="ARBA" id="ARBA00022801"/>
    </source>
</evidence>
<feature type="transmembrane region" description="Helical" evidence="6">
    <location>
        <begin position="253"/>
        <end position="275"/>
    </location>
</feature>
<dbReference type="PROSITE" id="PS00893">
    <property type="entry name" value="NUDIX_BOX"/>
    <property type="match status" value="2"/>
</dbReference>
<comment type="caution">
    <text evidence="8">The sequence shown here is derived from an EMBL/GenBank/DDBJ whole genome shotgun (WGS) entry which is preliminary data.</text>
</comment>
<dbReference type="Pfam" id="PF00293">
    <property type="entry name" value="NUDIX"/>
    <property type="match status" value="2"/>
</dbReference>
<dbReference type="InterPro" id="IPR015797">
    <property type="entry name" value="NUDIX_hydrolase-like_dom_sf"/>
</dbReference>
<reference evidence="8" key="1">
    <citation type="submission" date="2021-06" db="EMBL/GenBank/DDBJ databases">
        <authorList>
            <person name="Kallberg Y."/>
            <person name="Tangrot J."/>
            <person name="Rosling A."/>
        </authorList>
    </citation>
    <scope>NUCLEOTIDE SEQUENCE</scope>
    <source>
        <strain evidence="8">FL130A</strain>
    </source>
</reference>
<dbReference type="InterPro" id="IPR020084">
    <property type="entry name" value="NUDIX_hydrolase_CS"/>
</dbReference>
<dbReference type="Gene3D" id="3.90.79.10">
    <property type="entry name" value="Nucleoside Triphosphate Pyrophosphohydrolase"/>
    <property type="match status" value="2"/>
</dbReference>